<comment type="catalytic activity">
    <reaction evidence="5">
        <text>a long-chain fatty acid + ATP + CoA = a long-chain fatty acyl-CoA + AMP + diphosphate</text>
        <dbReference type="Rhea" id="RHEA:15421"/>
        <dbReference type="ChEBI" id="CHEBI:30616"/>
        <dbReference type="ChEBI" id="CHEBI:33019"/>
        <dbReference type="ChEBI" id="CHEBI:57287"/>
        <dbReference type="ChEBI" id="CHEBI:57560"/>
        <dbReference type="ChEBI" id="CHEBI:83139"/>
        <dbReference type="ChEBI" id="CHEBI:456215"/>
        <dbReference type="EC" id="6.2.1.3"/>
    </reaction>
</comment>
<dbReference type="InterPro" id="IPR042099">
    <property type="entry name" value="ANL_N_sf"/>
</dbReference>
<name>A0A8H7PIR5_MORIS</name>
<comment type="caution">
    <text evidence="7">The sequence shown here is derived from an EMBL/GenBank/DDBJ whole genome shotgun (WGS) entry which is preliminary data.</text>
</comment>
<organism evidence="7 8">
    <name type="scientific">Mortierella isabellina</name>
    <name type="common">Filamentous fungus</name>
    <name type="synonym">Umbelopsis isabellina</name>
    <dbReference type="NCBI Taxonomy" id="91625"/>
    <lineage>
        <taxon>Eukaryota</taxon>
        <taxon>Fungi</taxon>
        <taxon>Fungi incertae sedis</taxon>
        <taxon>Mucoromycota</taxon>
        <taxon>Mucoromycotina</taxon>
        <taxon>Umbelopsidomycetes</taxon>
        <taxon>Umbelopsidales</taxon>
        <taxon>Umbelopsidaceae</taxon>
        <taxon>Umbelopsis</taxon>
    </lineage>
</organism>
<protein>
    <recommendedName>
        <fullName evidence="6">AMP-dependent synthetase/ligase domain-containing protein</fullName>
    </recommendedName>
</protein>
<dbReference type="InterPro" id="IPR000873">
    <property type="entry name" value="AMP-dep_synth/lig_dom"/>
</dbReference>
<dbReference type="GO" id="GO:0004467">
    <property type="term" value="F:long-chain fatty acid-CoA ligase activity"/>
    <property type="evidence" value="ECO:0007669"/>
    <property type="project" value="UniProtKB-EC"/>
</dbReference>
<dbReference type="OrthoDB" id="445695at2759"/>
<dbReference type="Proteomes" id="UP000654370">
    <property type="component" value="Unassembled WGS sequence"/>
</dbReference>
<dbReference type="GO" id="GO:0005886">
    <property type="term" value="C:plasma membrane"/>
    <property type="evidence" value="ECO:0007669"/>
    <property type="project" value="TreeGrafter"/>
</dbReference>
<keyword evidence="2" id="KW-0436">Ligase</keyword>
<dbReference type="AlphaFoldDB" id="A0A8H7PIR5"/>
<dbReference type="EMBL" id="JAEPQZ010000012">
    <property type="protein sequence ID" value="KAG2174732.1"/>
    <property type="molecule type" value="Genomic_DNA"/>
</dbReference>
<evidence type="ECO:0000313" key="7">
    <source>
        <dbReference type="EMBL" id="KAG2174732.1"/>
    </source>
</evidence>
<evidence type="ECO:0000256" key="4">
    <source>
        <dbReference type="ARBA" id="ARBA00022840"/>
    </source>
</evidence>
<evidence type="ECO:0000256" key="5">
    <source>
        <dbReference type="ARBA" id="ARBA00036813"/>
    </source>
</evidence>
<comment type="similarity">
    <text evidence="1">Belongs to the ATP-dependent AMP-binding enzyme family.</text>
</comment>
<keyword evidence="3" id="KW-0547">Nucleotide-binding</keyword>
<dbReference type="GO" id="GO:0005524">
    <property type="term" value="F:ATP binding"/>
    <property type="evidence" value="ECO:0007669"/>
    <property type="project" value="UniProtKB-KW"/>
</dbReference>
<dbReference type="SUPFAM" id="SSF56801">
    <property type="entry name" value="Acetyl-CoA synthetase-like"/>
    <property type="match status" value="1"/>
</dbReference>
<evidence type="ECO:0000256" key="3">
    <source>
        <dbReference type="ARBA" id="ARBA00022741"/>
    </source>
</evidence>
<dbReference type="PANTHER" id="PTHR43272:SF83">
    <property type="entry name" value="ACYL-COA SYNTHETASE LONG-CHAIN, ISOFORM J"/>
    <property type="match status" value="1"/>
</dbReference>
<reference evidence="7" key="1">
    <citation type="submission" date="2020-12" db="EMBL/GenBank/DDBJ databases">
        <title>Metabolic potential, ecology and presence of endohyphal bacteria is reflected in genomic diversity of Mucoromycotina.</title>
        <authorList>
            <person name="Muszewska A."/>
            <person name="Okrasinska A."/>
            <person name="Steczkiewicz K."/>
            <person name="Drgas O."/>
            <person name="Orlowska M."/>
            <person name="Perlinska-Lenart U."/>
            <person name="Aleksandrzak-Piekarczyk T."/>
            <person name="Szatraj K."/>
            <person name="Zielenkiewicz U."/>
            <person name="Pilsyk S."/>
            <person name="Malc E."/>
            <person name="Mieczkowski P."/>
            <person name="Kruszewska J.S."/>
            <person name="Biernat P."/>
            <person name="Pawlowska J."/>
        </authorList>
    </citation>
    <scope>NUCLEOTIDE SEQUENCE</scope>
    <source>
        <strain evidence="7">WA0000067209</strain>
    </source>
</reference>
<keyword evidence="4" id="KW-0067">ATP-binding</keyword>
<evidence type="ECO:0000259" key="6">
    <source>
        <dbReference type="Pfam" id="PF00501"/>
    </source>
</evidence>
<proteinExistence type="inferred from homology"/>
<dbReference type="InterPro" id="IPR020845">
    <property type="entry name" value="AMP-binding_CS"/>
</dbReference>
<dbReference type="GO" id="GO:0005811">
    <property type="term" value="C:lipid droplet"/>
    <property type="evidence" value="ECO:0007669"/>
    <property type="project" value="TreeGrafter"/>
</dbReference>
<dbReference type="Gene3D" id="3.40.50.12780">
    <property type="entry name" value="N-terminal domain of ligase-like"/>
    <property type="match status" value="1"/>
</dbReference>
<evidence type="ECO:0000313" key="8">
    <source>
        <dbReference type="Proteomes" id="UP000654370"/>
    </source>
</evidence>
<accession>A0A8H7PIR5</accession>
<dbReference type="PANTHER" id="PTHR43272">
    <property type="entry name" value="LONG-CHAIN-FATTY-ACID--COA LIGASE"/>
    <property type="match status" value="1"/>
</dbReference>
<feature type="domain" description="AMP-dependent synthetase/ligase" evidence="6">
    <location>
        <begin position="111"/>
        <end position="537"/>
    </location>
</feature>
<dbReference type="Pfam" id="PF00501">
    <property type="entry name" value="AMP-binding"/>
    <property type="match status" value="1"/>
</dbReference>
<evidence type="ECO:0000256" key="2">
    <source>
        <dbReference type="ARBA" id="ARBA00022598"/>
    </source>
</evidence>
<keyword evidence="8" id="KW-1185">Reference proteome</keyword>
<evidence type="ECO:0000256" key="1">
    <source>
        <dbReference type="ARBA" id="ARBA00006432"/>
    </source>
</evidence>
<dbReference type="GO" id="GO:0035336">
    <property type="term" value="P:long-chain fatty-acyl-CoA metabolic process"/>
    <property type="evidence" value="ECO:0007669"/>
    <property type="project" value="TreeGrafter"/>
</dbReference>
<sequence length="692" mass="76616">MTSFLSSLFLPKHDNYLVEVDGDQHIYRNKLSGDELIRAPKHPQLADDQRTVGNIWSYVSEHHPDKQAFGERELIEVLDFLIFRFWYHQMHVSEKPATDGSGKNKKWYTPELSDNYKWITYGEAKKMTDSLAAYLLENGVKPGDSVLLFAKTSPAWMLTAMACFYAGIVVTTAYDSMPAEAVLHVLKESGATVVLTEVSLLGAFNKMMKDAPEGQVKIVLYGGKEMEDKKGLEQLQSSASRGWKVENVHDVMTDNHTSDKLTKSKPKSDDLAMIMYTSGSTGNPKGVELTNGNIVAAQSAAILLANDIISNYDHTYIAFLPLAHVLEFLLEFIFISSCVPIGYANIRTLMDDGVAGKDGQGRGRGDLKVLSPTIMTGVPAVWERIRKGIESKLAKQNPIVKTLFNLAIQAKWQLLKFFGKNNVITGIFDKTIFAPIRQVTGGCLKYGVTGGAPVSFETHQFINTTTCHLLEGYGLTENCGLAAVSLPWMGAATTGTVGYPSPSIEFRFVDVPDAGYKASEGVGEIWLRGPSLLRGYHLREDINKESLTDDGWFKTGDVGKINENGTISITDRIKNLVKLAHGEYIAIESLESKYRNCSDINSICIIAENGKDYILAAVEPADHDNVDKQKLLKSLQDTARSAGCSRVELIHDIFISNEDWTKNGFMTTSGKLKRNEIKKAFKDDIKKAYDTK</sequence>
<gene>
    <name evidence="7" type="ORF">INT43_005790</name>
</gene>
<dbReference type="GO" id="GO:0005783">
    <property type="term" value="C:endoplasmic reticulum"/>
    <property type="evidence" value="ECO:0007669"/>
    <property type="project" value="TreeGrafter"/>
</dbReference>
<dbReference type="PROSITE" id="PS00455">
    <property type="entry name" value="AMP_BINDING"/>
    <property type="match status" value="1"/>
</dbReference>